<evidence type="ECO:0000256" key="8">
    <source>
        <dbReference type="SAM" id="Phobius"/>
    </source>
</evidence>
<keyword evidence="10" id="KW-1185">Reference proteome</keyword>
<dbReference type="Proteomes" id="UP000058599">
    <property type="component" value="Chromosome"/>
</dbReference>
<keyword evidence="4 8" id="KW-0812">Transmembrane</keyword>
<dbReference type="InterPro" id="IPR018584">
    <property type="entry name" value="GT87"/>
</dbReference>
<feature type="transmembrane region" description="Helical" evidence="8">
    <location>
        <begin position="301"/>
        <end position="320"/>
    </location>
</feature>
<gene>
    <name evidence="9" type="ORF">SGRAN_3002</name>
</gene>
<keyword evidence="2" id="KW-1003">Cell membrane</keyword>
<dbReference type="EMBL" id="CP012199">
    <property type="protein sequence ID" value="AMG75349.1"/>
    <property type="molecule type" value="Genomic_DNA"/>
</dbReference>
<evidence type="ECO:0000313" key="9">
    <source>
        <dbReference type="EMBL" id="AMG75349.1"/>
    </source>
</evidence>
<keyword evidence="6 8" id="KW-0472">Membrane</keyword>
<keyword evidence="3" id="KW-0808">Transferase</keyword>
<evidence type="ECO:0000256" key="6">
    <source>
        <dbReference type="ARBA" id="ARBA00023136"/>
    </source>
</evidence>
<reference evidence="9 10" key="1">
    <citation type="journal article" date="2016" name="BMC Genomics">
        <title>Genomic analysis of the nitrate-respiring Sphingopyxis granuli (formerly Sphingomonas macrogoltabida) strain TFA.</title>
        <authorList>
            <person name="Garcia-Romero I."/>
            <person name="Perez-Pulido A.J."/>
            <person name="Gonzalez-Flores Y.E."/>
            <person name="Reyes-Ramirez F."/>
            <person name="Santero E."/>
            <person name="Floriano B."/>
        </authorList>
    </citation>
    <scope>NUCLEOTIDE SEQUENCE [LARGE SCALE GENOMIC DNA]</scope>
    <source>
        <strain evidence="9 10">TFA</strain>
    </source>
</reference>
<accession>A0AA86GNJ7</accession>
<sequence>MVSSDSRSSLRMRWALAALLPLLLLLHGVEAMSLHGHVGSDYRIFYDSVRRLLADPATLYAPDARESLQGYLYPPPAALLFLPLLLGSVEQGFAIASAVIVGCGVLSCLMWLSLTREALGLRRDWLAALVIVALATSTGAMLAVRQGQVGTIILFLCVAAVWLDSRGWPKLAGALIAAGCWIKIYPVLMLFWLFCRPQWRPMLTGFVIAAVGIPLVALVKVPPALYLDYFQTQLPAMSGRAIVHIDNQSVAAIVKRLDLPLEVYSLSYQTAPLPGWLRGGVVLAMLGAMAAIVLRVRRTGAPALTVASWATAIACLVAPLGWGHTYVLLFPLFVQLCRVSLARIETGEGWGEAVAIGLCYLALLPPGYHRLAIAEMLPGWAAQLFYARYAVAALVLLAISWRQLGREGKAVRPA</sequence>
<evidence type="ECO:0000256" key="4">
    <source>
        <dbReference type="ARBA" id="ARBA00022692"/>
    </source>
</evidence>
<comment type="subcellular location">
    <subcellularLocation>
        <location evidence="1">Cell membrane</location>
        <topology evidence="1">Multi-pass membrane protein</topology>
    </subcellularLocation>
</comment>
<feature type="transmembrane region" description="Helical" evidence="8">
    <location>
        <begin position="93"/>
        <end position="113"/>
    </location>
</feature>
<dbReference type="GO" id="GO:0005886">
    <property type="term" value="C:plasma membrane"/>
    <property type="evidence" value="ECO:0007669"/>
    <property type="project" value="UniProtKB-SubCell"/>
</dbReference>
<feature type="transmembrane region" description="Helical" evidence="8">
    <location>
        <begin position="275"/>
        <end position="294"/>
    </location>
</feature>
<evidence type="ECO:0000256" key="2">
    <source>
        <dbReference type="ARBA" id="ARBA00022475"/>
    </source>
</evidence>
<feature type="transmembrane region" description="Helical" evidence="8">
    <location>
        <begin position="171"/>
        <end position="195"/>
    </location>
</feature>
<protein>
    <recommendedName>
        <fullName evidence="11">DUF2029 domain-containing protein</fullName>
    </recommendedName>
</protein>
<feature type="transmembrane region" description="Helical" evidence="8">
    <location>
        <begin position="125"/>
        <end position="144"/>
    </location>
</feature>
<evidence type="ECO:0008006" key="11">
    <source>
        <dbReference type="Google" id="ProtNLM"/>
    </source>
</evidence>
<name>A0AA86GNJ7_9SPHN</name>
<keyword evidence="5 8" id="KW-1133">Transmembrane helix</keyword>
<dbReference type="AlphaFoldDB" id="A0AA86GNJ7"/>
<feature type="transmembrane region" description="Helical" evidence="8">
    <location>
        <begin position="380"/>
        <end position="399"/>
    </location>
</feature>
<dbReference type="GO" id="GO:0016758">
    <property type="term" value="F:hexosyltransferase activity"/>
    <property type="evidence" value="ECO:0007669"/>
    <property type="project" value="InterPro"/>
</dbReference>
<evidence type="ECO:0000256" key="5">
    <source>
        <dbReference type="ARBA" id="ARBA00022989"/>
    </source>
</evidence>
<proteinExistence type="inferred from homology"/>
<evidence type="ECO:0000256" key="1">
    <source>
        <dbReference type="ARBA" id="ARBA00004651"/>
    </source>
</evidence>
<organism evidence="9 10">
    <name type="scientific">Sphingopyxis granuli</name>
    <dbReference type="NCBI Taxonomy" id="267128"/>
    <lineage>
        <taxon>Bacteria</taxon>
        <taxon>Pseudomonadati</taxon>
        <taxon>Pseudomonadota</taxon>
        <taxon>Alphaproteobacteria</taxon>
        <taxon>Sphingomonadales</taxon>
        <taxon>Sphingomonadaceae</taxon>
        <taxon>Sphingopyxis</taxon>
    </lineage>
</organism>
<evidence type="ECO:0000256" key="3">
    <source>
        <dbReference type="ARBA" id="ARBA00022679"/>
    </source>
</evidence>
<dbReference type="KEGG" id="sgi:SGRAN_3002"/>
<comment type="similarity">
    <text evidence="7">Belongs to the glycosyltransferase 87 family.</text>
</comment>
<evidence type="ECO:0000256" key="7">
    <source>
        <dbReference type="ARBA" id="ARBA00024033"/>
    </source>
</evidence>
<feature type="transmembrane region" description="Helical" evidence="8">
    <location>
        <begin position="202"/>
        <end position="221"/>
    </location>
</feature>
<dbReference type="Pfam" id="PF09594">
    <property type="entry name" value="GT87"/>
    <property type="match status" value="1"/>
</dbReference>
<evidence type="ECO:0000313" key="10">
    <source>
        <dbReference type="Proteomes" id="UP000058599"/>
    </source>
</evidence>